<protein>
    <recommendedName>
        <fullName evidence="4">Peptide methionine sulfoxide reductase MsrA</fullName>
        <shortName evidence="4">Protein-methionine-S-oxide reductase</shortName>
        <ecNumber evidence="4">1.8.4.11</ecNumber>
    </recommendedName>
    <alternativeName>
        <fullName evidence="4">Peptide-methionine (S)-S-oxide reductase</fullName>
        <shortName evidence="4">Peptide Met(O) reductase</shortName>
    </alternativeName>
</protein>
<evidence type="ECO:0000256" key="1">
    <source>
        <dbReference type="ARBA" id="ARBA00023002"/>
    </source>
</evidence>
<reference evidence="6 7" key="1">
    <citation type="submission" date="2018-03" db="EMBL/GenBank/DDBJ databases">
        <title>Characteristics and genome of n-alkane degrading marine bacteria Gordonia iterans isolated from crude oil contaminated in Tae-an, South Korea.</title>
        <authorList>
            <person name="Lee S.-S."/>
            <person name="Kim H."/>
        </authorList>
    </citation>
    <scope>NUCLEOTIDE SEQUENCE [LARGE SCALE GENOMIC DNA]</scope>
    <source>
        <strain evidence="6 7">Co17</strain>
    </source>
</reference>
<dbReference type="SUPFAM" id="SSF55068">
    <property type="entry name" value="Peptide methionine sulfoxide reductase"/>
    <property type="match status" value="1"/>
</dbReference>
<evidence type="ECO:0000256" key="4">
    <source>
        <dbReference type="HAMAP-Rule" id="MF_01401"/>
    </source>
</evidence>
<dbReference type="Pfam" id="PF01625">
    <property type="entry name" value="PMSR"/>
    <property type="match status" value="1"/>
</dbReference>
<organism evidence="6 7">
    <name type="scientific">Gordonia iterans</name>
    <dbReference type="NCBI Taxonomy" id="1004901"/>
    <lineage>
        <taxon>Bacteria</taxon>
        <taxon>Bacillati</taxon>
        <taxon>Actinomycetota</taxon>
        <taxon>Actinomycetes</taxon>
        <taxon>Mycobacteriales</taxon>
        <taxon>Gordoniaceae</taxon>
        <taxon>Gordonia</taxon>
    </lineage>
</organism>
<comment type="similarity">
    <text evidence="4">Belongs to the MsrA Met sulfoxide reductase family.</text>
</comment>
<dbReference type="InterPro" id="IPR050162">
    <property type="entry name" value="MsrA_MetSO_reductase"/>
</dbReference>
<dbReference type="EMBL" id="CP027433">
    <property type="protein sequence ID" value="AVL99235.1"/>
    <property type="molecule type" value="Genomic_DNA"/>
</dbReference>
<evidence type="ECO:0000259" key="5">
    <source>
        <dbReference type="Pfam" id="PF01625"/>
    </source>
</evidence>
<dbReference type="Proteomes" id="UP000239814">
    <property type="component" value="Chromosome"/>
</dbReference>
<dbReference type="PANTHER" id="PTHR42799:SF2">
    <property type="entry name" value="MITOCHONDRIAL PEPTIDE METHIONINE SULFOXIDE REDUCTASE"/>
    <property type="match status" value="1"/>
</dbReference>
<sequence length="239" mass="25779">MSLYDRILAASDVKRVMVDPADALPGRAESLPVPERHEVLGTPLRGEPEADGSYGNGGIGEWDAPLHAVILGGGCFWGVEEIFWQVPGVHSTAAGYAGGYTPNPTYEEVCTAKTGHAEVTLVVFDPRRVTLAELLATFFTAHDPTQEMRQGNDIGTQYRSAVYTFDPADTEAAAAAAARFEPVLAEAGYGPVTTEISELSEAGNGWFYYAEPYHQQYLHKNPHGYRCHVSTGLSFPADG</sequence>
<dbReference type="InterPro" id="IPR036509">
    <property type="entry name" value="Met_Sox_Rdtase_MsrA_sf"/>
</dbReference>
<dbReference type="GO" id="GO:0005737">
    <property type="term" value="C:cytoplasm"/>
    <property type="evidence" value="ECO:0007669"/>
    <property type="project" value="TreeGrafter"/>
</dbReference>
<comment type="catalytic activity">
    <reaction evidence="3 4">
        <text>[thioredoxin]-disulfide + L-methionine + H2O = L-methionine (S)-S-oxide + [thioredoxin]-dithiol</text>
        <dbReference type="Rhea" id="RHEA:19993"/>
        <dbReference type="Rhea" id="RHEA-COMP:10698"/>
        <dbReference type="Rhea" id="RHEA-COMP:10700"/>
        <dbReference type="ChEBI" id="CHEBI:15377"/>
        <dbReference type="ChEBI" id="CHEBI:29950"/>
        <dbReference type="ChEBI" id="CHEBI:50058"/>
        <dbReference type="ChEBI" id="CHEBI:57844"/>
        <dbReference type="ChEBI" id="CHEBI:58772"/>
        <dbReference type="EC" id="1.8.4.11"/>
    </reaction>
</comment>
<evidence type="ECO:0000256" key="2">
    <source>
        <dbReference type="ARBA" id="ARBA00047806"/>
    </source>
</evidence>
<dbReference type="PANTHER" id="PTHR42799">
    <property type="entry name" value="MITOCHONDRIAL PEPTIDE METHIONINE SULFOXIDE REDUCTASE"/>
    <property type="match status" value="1"/>
</dbReference>
<dbReference type="OrthoDB" id="4174719at2"/>
<accession>A0A2S0KC45</accession>
<evidence type="ECO:0000313" key="6">
    <source>
        <dbReference type="EMBL" id="AVL99235.1"/>
    </source>
</evidence>
<dbReference type="EC" id="1.8.4.11" evidence="4"/>
<evidence type="ECO:0000313" key="7">
    <source>
        <dbReference type="Proteomes" id="UP000239814"/>
    </source>
</evidence>
<dbReference type="AlphaFoldDB" id="A0A2S0KC45"/>
<gene>
    <name evidence="4" type="primary">msrA</name>
    <name evidence="6" type="ORF">C6V83_01895</name>
</gene>
<feature type="active site" evidence="4">
    <location>
        <position position="75"/>
    </location>
</feature>
<dbReference type="RefSeq" id="WP_105940970.1">
    <property type="nucleotide sequence ID" value="NZ_CP027433.1"/>
</dbReference>
<keyword evidence="1 4" id="KW-0560">Oxidoreductase</keyword>
<dbReference type="InterPro" id="IPR002569">
    <property type="entry name" value="Met_Sox_Rdtase_MsrA_dom"/>
</dbReference>
<proteinExistence type="inferred from homology"/>
<keyword evidence="7" id="KW-1185">Reference proteome</keyword>
<dbReference type="Gene3D" id="3.30.1060.10">
    <property type="entry name" value="Peptide methionine sulphoxide reductase MsrA"/>
    <property type="match status" value="1"/>
</dbReference>
<dbReference type="HAMAP" id="MF_01401">
    <property type="entry name" value="MsrA"/>
    <property type="match status" value="1"/>
</dbReference>
<name>A0A2S0KC45_9ACTN</name>
<dbReference type="GO" id="GO:0034599">
    <property type="term" value="P:cellular response to oxidative stress"/>
    <property type="evidence" value="ECO:0007669"/>
    <property type="project" value="TreeGrafter"/>
</dbReference>
<dbReference type="KEGG" id="git:C6V83_01895"/>
<comment type="catalytic activity">
    <reaction evidence="2 4">
        <text>L-methionyl-[protein] + [thioredoxin]-disulfide + H2O = L-methionyl-(S)-S-oxide-[protein] + [thioredoxin]-dithiol</text>
        <dbReference type="Rhea" id="RHEA:14217"/>
        <dbReference type="Rhea" id="RHEA-COMP:10698"/>
        <dbReference type="Rhea" id="RHEA-COMP:10700"/>
        <dbReference type="Rhea" id="RHEA-COMP:12313"/>
        <dbReference type="Rhea" id="RHEA-COMP:12315"/>
        <dbReference type="ChEBI" id="CHEBI:15377"/>
        <dbReference type="ChEBI" id="CHEBI:16044"/>
        <dbReference type="ChEBI" id="CHEBI:29950"/>
        <dbReference type="ChEBI" id="CHEBI:44120"/>
        <dbReference type="ChEBI" id="CHEBI:50058"/>
        <dbReference type="EC" id="1.8.4.11"/>
    </reaction>
</comment>
<dbReference type="GO" id="GO:0008113">
    <property type="term" value="F:peptide-methionine (S)-S-oxide reductase activity"/>
    <property type="evidence" value="ECO:0007669"/>
    <property type="project" value="UniProtKB-UniRule"/>
</dbReference>
<dbReference type="GO" id="GO:0033744">
    <property type="term" value="F:L-methionine:thioredoxin-disulfide S-oxidoreductase activity"/>
    <property type="evidence" value="ECO:0007669"/>
    <property type="project" value="RHEA"/>
</dbReference>
<feature type="domain" description="Peptide methionine sulphoxide reductase MsrA" evidence="5">
    <location>
        <begin position="69"/>
        <end position="226"/>
    </location>
</feature>
<comment type="function">
    <text evidence="4">Has an important function as a repair enzyme for proteins that have been inactivated by oxidation. Catalyzes the reversible oxidation-reduction of methionine sulfoxide in proteins to methionine.</text>
</comment>
<evidence type="ECO:0000256" key="3">
    <source>
        <dbReference type="ARBA" id="ARBA00048782"/>
    </source>
</evidence>
<dbReference type="NCBIfam" id="TIGR00401">
    <property type="entry name" value="msrA"/>
    <property type="match status" value="1"/>
</dbReference>